<feature type="region of interest" description="Disordered" evidence="9">
    <location>
        <begin position="1408"/>
        <end position="1500"/>
    </location>
</feature>
<evidence type="ECO:0000256" key="7">
    <source>
        <dbReference type="PROSITE-ProRule" id="PRU00504"/>
    </source>
</evidence>
<dbReference type="PROSITE" id="PS51125">
    <property type="entry name" value="NHL"/>
    <property type="match status" value="6"/>
</dbReference>
<feature type="compositionally biased region" description="Acidic residues" evidence="9">
    <location>
        <begin position="802"/>
        <end position="812"/>
    </location>
</feature>
<evidence type="ECO:0000256" key="6">
    <source>
        <dbReference type="PROSITE-ProRule" id="PRU00024"/>
    </source>
</evidence>
<organism evidence="12">
    <name type="scientific">Medioppia subpectinata</name>
    <dbReference type="NCBI Taxonomy" id="1979941"/>
    <lineage>
        <taxon>Eukaryota</taxon>
        <taxon>Metazoa</taxon>
        <taxon>Ecdysozoa</taxon>
        <taxon>Arthropoda</taxon>
        <taxon>Chelicerata</taxon>
        <taxon>Arachnida</taxon>
        <taxon>Acari</taxon>
        <taxon>Acariformes</taxon>
        <taxon>Sarcoptiformes</taxon>
        <taxon>Oribatida</taxon>
        <taxon>Brachypylina</taxon>
        <taxon>Oppioidea</taxon>
        <taxon>Oppiidae</taxon>
        <taxon>Medioppia</taxon>
    </lineage>
</organism>
<feature type="compositionally biased region" description="Polar residues" evidence="9">
    <location>
        <begin position="754"/>
        <end position="782"/>
    </location>
</feature>
<name>A0A7R9PV55_9ACAR</name>
<reference evidence="12" key="1">
    <citation type="submission" date="2020-11" db="EMBL/GenBank/DDBJ databases">
        <authorList>
            <person name="Tran Van P."/>
        </authorList>
    </citation>
    <scope>NUCLEOTIDE SEQUENCE</scope>
</reference>
<feature type="compositionally biased region" description="Basic and acidic residues" evidence="9">
    <location>
        <begin position="1348"/>
        <end position="1357"/>
    </location>
</feature>
<dbReference type="SMART" id="SM00184">
    <property type="entry name" value="RING"/>
    <property type="match status" value="1"/>
</dbReference>
<keyword evidence="1" id="KW-0597">Phosphoprotein</keyword>
<dbReference type="PROSITE" id="PS50089">
    <property type="entry name" value="ZF_RING_2"/>
    <property type="match status" value="1"/>
</dbReference>
<evidence type="ECO:0000256" key="1">
    <source>
        <dbReference type="ARBA" id="ARBA00022553"/>
    </source>
</evidence>
<proteinExistence type="predicted"/>
<protein>
    <recommendedName>
        <fullName evidence="14">RING finger protein nhl-1</fullName>
    </recommendedName>
</protein>
<dbReference type="SUPFAM" id="SSF57850">
    <property type="entry name" value="RING/U-box"/>
    <property type="match status" value="1"/>
</dbReference>
<evidence type="ECO:0000259" key="10">
    <source>
        <dbReference type="PROSITE" id="PS50089"/>
    </source>
</evidence>
<dbReference type="CDD" id="cd23020">
    <property type="entry name" value="zf-HIT"/>
    <property type="match status" value="1"/>
</dbReference>
<dbReference type="FunFam" id="2.120.10.30:FF:000013">
    <property type="entry name" value="E3 ubiquitin-protein ligase TRIM71"/>
    <property type="match status" value="2"/>
</dbReference>
<evidence type="ECO:0000259" key="11">
    <source>
        <dbReference type="PROSITE" id="PS50119"/>
    </source>
</evidence>
<dbReference type="Proteomes" id="UP000759131">
    <property type="component" value="Unassembled WGS sequence"/>
</dbReference>
<feature type="compositionally biased region" description="Polar residues" evidence="9">
    <location>
        <begin position="985"/>
        <end position="1021"/>
    </location>
</feature>
<gene>
    <name evidence="12" type="ORF">OSB1V03_LOCUS1557</name>
</gene>
<dbReference type="InterPro" id="IPR027370">
    <property type="entry name" value="Znf-RING_euk"/>
</dbReference>
<accession>A0A7R9PV55</accession>
<feature type="repeat" description="NHL" evidence="7">
    <location>
        <begin position="1830"/>
        <end position="1867"/>
    </location>
</feature>
<dbReference type="PANTHER" id="PTHR24104:SF47">
    <property type="entry name" value="E3 UBIQUITIN-PROTEIN LIGASE NHLRC1"/>
    <property type="match status" value="1"/>
</dbReference>
<feature type="repeat" description="NHL" evidence="7">
    <location>
        <begin position="1733"/>
        <end position="1776"/>
    </location>
</feature>
<dbReference type="GO" id="GO:0043161">
    <property type="term" value="P:proteasome-mediated ubiquitin-dependent protein catabolic process"/>
    <property type="evidence" value="ECO:0007669"/>
    <property type="project" value="TreeGrafter"/>
</dbReference>
<feature type="compositionally biased region" description="Polar residues" evidence="9">
    <location>
        <begin position="1176"/>
        <end position="1218"/>
    </location>
</feature>
<dbReference type="GO" id="GO:0061630">
    <property type="term" value="F:ubiquitin protein ligase activity"/>
    <property type="evidence" value="ECO:0007669"/>
    <property type="project" value="TreeGrafter"/>
</dbReference>
<dbReference type="InterPro" id="IPR050952">
    <property type="entry name" value="TRIM-NHL_E3_ligases"/>
</dbReference>
<dbReference type="PANTHER" id="PTHR24104">
    <property type="entry name" value="E3 UBIQUITIN-PROTEIN LIGASE NHLRC1-RELATED"/>
    <property type="match status" value="1"/>
</dbReference>
<feature type="compositionally biased region" description="Pro residues" evidence="9">
    <location>
        <begin position="695"/>
        <end position="714"/>
    </location>
</feature>
<evidence type="ECO:0000256" key="4">
    <source>
        <dbReference type="ARBA" id="ARBA00022771"/>
    </source>
</evidence>
<evidence type="ECO:0000256" key="3">
    <source>
        <dbReference type="ARBA" id="ARBA00022737"/>
    </source>
</evidence>
<dbReference type="InterPro" id="IPR000315">
    <property type="entry name" value="Znf_B-box"/>
</dbReference>
<feature type="compositionally biased region" description="Polar residues" evidence="9">
    <location>
        <begin position="1380"/>
        <end position="1390"/>
    </location>
</feature>
<evidence type="ECO:0000256" key="5">
    <source>
        <dbReference type="ARBA" id="ARBA00022833"/>
    </source>
</evidence>
<feature type="region of interest" description="Disordered" evidence="9">
    <location>
        <begin position="978"/>
        <end position="1073"/>
    </location>
</feature>
<feature type="compositionally biased region" description="Basic and acidic residues" evidence="9">
    <location>
        <begin position="1044"/>
        <end position="1058"/>
    </location>
</feature>
<feature type="repeat" description="NHL" evidence="7">
    <location>
        <begin position="1689"/>
        <end position="1729"/>
    </location>
</feature>
<keyword evidence="8" id="KW-0175">Coiled coil</keyword>
<feature type="compositionally biased region" description="Low complexity" evidence="9">
    <location>
        <begin position="734"/>
        <end position="744"/>
    </location>
</feature>
<dbReference type="InterPro" id="IPR001258">
    <property type="entry name" value="NHL_repeat"/>
</dbReference>
<dbReference type="EMBL" id="OC855043">
    <property type="protein sequence ID" value="CAD7621080.1"/>
    <property type="molecule type" value="Genomic_DNA"/>
</dbReference>
<keyword evidence="5" id="KW-0862">Zinc</keyword>
<feature type="repeat" description="NHL" evidence="7">
    <location>
        <begin position="1639"/>
        <end position="1682"/>
    </location>
</feature>
<keyword evidence="2" id="KW-0479">Metal-binding</keyword>
<feature type="repeat" description="NHL" evidence="7">
    <location>
        <begin position="1780"/>
        <end position="1823"/>
    </location>
</feature>
<feature type="region of interest" description="Disordered" evidence="9">
    <location>
        <begin position="690"/>
        <end position="818"/>
    </location>
</feature>
<evidence type="ECO:0000256" key="9">
    <source>
        <dbReference type="SAM" id="MobiDB-lite"/>
    </source>
</evidence>
<evidence type="ECO:0000313" key="13">
    <source>
        <dbReference type="Proteomes" id="UP000759131"/>
    </source>
</evidence>
<keyword evidence="4 6" id="KW-0863">Zinc-finger</keyword>
<evidence type="ECO:0000256" key="8">
    <source>
        <dbReference type="SAM" id="Coils"/>
    </source>
</evidence>
<dbReference type="Pfam" id="PF13445">
    <property type="entry name" value="zf-RING_UBOX"/>
    <property type="match status" value="1"/>
</dbReference>
<feature type="region of interest" description="Disordered" evidence="9">
    <location>
        <begin position="575"/>
        <end position="603"/>
    </location>
</feature>
<dbReference type="Gene3D" id="3.30.40.10">
    <property type="entry name" value="Zinc/RING finger domain, C3HC4 (zinc finger)"/>
    <property type="match status" value="1"/>
</dbReference>
<sequence>MTSAWSQLEQLLTCCVCLDRFRNPKLLPCQHTFCGEPCLEGLVDYARRQIKCPECRAEHRIPYNGVQTFPNNVTLARFLDLHRGITGEEPEPLPSQMDRCGVCGEKAFCEKCSHCDKKVCEECKEAHLDILRREITRINGQIRRGLNKLTEHSSQSARNCDKLQSNCKQIRDEITESVRRIIKDLKDKESKLLHDLEEYTQTEAKGGEKTKEDLDQELLNITSNCELIENHINENEEWTDSELVEYKEILVKTLEFLRNLDPDTSDFARKVKFHYKTDFDVLRRSVADFAEIKITTPNVMLSPSESSSNLNSLLVPNQTNLLRSQSDHRLAQQFQRGKTESSRYLDISGSQSRLSALTHSDTERDNRLERNTSPTRQRYSRFGREVEDRESRNRFDTSSALTRGWPRPSDSDEPSIGTTTHFRSRFMRERNNQELSSFEDSHDSDYGGSHRSVRFEEPNTNQPRVKLSSFEDSHDSDYGGSHRSVRFEEPNTNQPRVKVFETEEVTKGPMSGVIKLIDSPFVMLSDVVLLQAVFEFLVLRDLRGGGPRGSRQVSEDEIEKQKKANHVAAAAAAANPIPAPTPVPQSPKTSVPQSPTTVPDSPTTRIINRRLTQLQKEDSLLETIPTPTQASVGLVVDAMRARVHGFPDRHQPKGKYPILSTIVALLLLRSQQRQRKRLHQNEVRQKLKEQEALNAPPPAPQPPPPVSTPTPTPRRAPSRQVSEDEIEKQKKANHVAAAAAAANPIPAPTPVPQSPKTSVPQSPTTVPDSPTTRIINRRLTQLQKEDSVTRYSPDSSRHGSDAEESALGDDSDTNSGVGRKSASALLSLSGAQRAVCSWVSVHRLRQLALTITPPIDTPLNEFTNPTGAITGPDLTSLPMSGNNFMPLQDSIDSKDYQDSPACPPPPPMPTIKSKYKFVSKPYISSTTASQFTNNNSVSERLANERHERLTNPTNDLLFNSRFSAKTTPNVTRLSSDVRFDKHNTHNSGPNSYSGYTSRRNTALNDNLTPNYPKATNASTNPIYPAISAISSHSSTNGTNGRVGSPERRVSLEDFRGQERPNYNPYRQARPNPLIPTQPTPLTTHYSHLRSPTSAAILSTVSPPTTYRQTLSSLGFPDSSNERQIITNSIDWGISLFDYLCFSLGFIVFITVLIYRSVRSPLGKNPSIDRSDRHHSTNTSPHSTAAQTISDTTVDTNSRQSTQTISTSDKTKIRTLSTDIETESSDSNASNDSSADSESESEEEDDSNLKPSITSPAVAANATVSASSGRHPTSSSLDKQQERSERNIQMPASVSTLLNRSAQARKDNLNAINRSDSPSATPSTRFSRQNTLTDEPNSGSDRPLYKGRRASDATKEDYTPTYQSRRNLSRAATLEDEEDQPVTSSAYSRFLSRSKTSSALAAAKEDTTAAAAGDDSRFTYTRRPDKFGTTSSSSSYRSRLAKSKSSHTLYGFDDSDEETVSPTYKSKYGESALPTRRTSRSSGYTYRTRDPGSPPPEDETGQSVAQYLINKYGTKTSIASKSEPSNRTNSILKSKSSHVIYGRSISSSDDEPPISIRRSSRDDSSASLMSSIKTSSFGLTYPRQMYLQKGKLMMKLGSRGTEAGCFTWPRGVAVGQNNSIVVADSSNHRVQVFDSTGRFSFEFGSYGSGEGEFDCLAGVCVNKIGQFIVSDRYNHRIQVFDASGRFMRAFGSEGRSDSRFSYPWGIAVDALGFIYVCDKENHRIQVFQSDGLFVGKFGTIGSRTGMLEHPHYIAVSNTNRVVISDSNNHRIQIFDVNGRSLSTFGSEGSNEGQFKFPRGVAVDDQGFIIVGDSGNNRVQIFNPDGTFLKAFGTWGSSEGEFKGLEGVAITSTGNILVCDRENHRIQMF</sequence>
<feature type="repeat" description="NHL" evidence="7">
    <location>
        <begin position="1592"/>
        <end position="1635"/>
    </location>
</feature>
<dbReference type="InterPro" id="IPR001841">
    <property type="entry name" value="Znf_RING"/>
</dbReference>
<dbReference type="FunFam" id="2.120.10.30:FF:000037">
    <property type="entry name" value="Uncharacterized protein, isoform E"/>
    <property type="match status" value="1"/>
</dbReference>
<dbReference type="CDD" id="cd14954">
    <property type="entry name" value="NHL_TRIM71_like"/>
    <property type="match status" value="1"/>
</dbReference>
<feature type="compositionally biased region" description="Polar residues" evidence="9">
    <location>
        <begin position="586"/>
        <end position="603"/>
    </location>
</feature>
<dbReference type="FunFam" id="3.30.40.10:FF:000185">
    <property type="entry name" value="RING finger protein nhl-1"/>
    <property type="match status" value="1"/>
</dbReference>
<dbReference type="GO" id="GO:0008270">
    <property type="term" value="F:zinc ion binding"/>
    <property type="evidence" value="ECO:0007669"/>
    <property type="project" value="UniProtKB-KW"/>
</dbReference>
<feature type="region of interest" description="Disordered" evidence="9">
    <location>
        <begin position="1542"/>
        <end position="1566"/>
    </location>
</feature>
<feature type="compositionally biased region" description="Polar residues" evidence="9">
    <location>
        <begin position="1309"/>
        <end position="1339"/>
    </location>
</feature>
<feature type="domain" description="RING-type" evidence="10">
    <location>
        <begin position="14"/>
        <end position="56"/>
    </location>
</feature>
<feature type="compositionally biased region" description="Polar residues" evidence="9">
    <location>
        <begin position="348"/>
        <end position="359"/>
    </location>
</feature>
<feature type="compositionally biased region" description="Acidic residues" evidence="9">
    <location>
        <begin position="1234"/>
        <end position="1245"/>
    </location>
</feature>
<feature type="compositionally biased region" description="Basic and acidic residues" evidence="9">
    <location>
        <begin position="360"/>
        <end position="370"/>
    </location>
</feature>
<evidence type="ECO:0000313" key="12">
    <source>
        <dbReference type="EMBL" id="CAD7621080.1"/>
    </source>
</evidence>
<feature type="domain" description="B box-type" evidence="11">
    <location>
        <begin position="95"/>
        <end position="138"/>
    </location>
</feature>
<dbReference type="OrthoDB" id="342730at2759"/>
<feature type="compositionally biased region" description="Polar residues" evidence="9">
    <location>
        <begin position="1028"/>
        <end position="1041"/>
    </location>
</feature>
<feature type="region of interest" description="Disordered" evidence="9">
    <location>
        <begin position="1160"/>
        <end position="1294"/>
    </location>
</feature>
<feature type="coiled-coil region" evidence="8">
    <location>
        <begin position="160"/>
        <end position="202"/>
    </location>
</feature>
<feature type="compositionally biased region" description="Low complexity" evidence="9">
    <location>
        <begin position="1253"/>
        <end position="1267"/>
    </location>
</feature>
<dbReference type="CDD" id="cd16524">
    <property type="entry name" value="RING-HC_NHL-1-like"/>
    <property type="match status" value="1"/>
</dbReference>
<dbReference type="PROSITE" id="PS50119">
    <property type="entry name" value="ZF_BBOX"/>
    <property type="match status" value="1"/>
</dbReference>
<evidence type="ECO:0008006" key="14">
    <source>
        <dbReference type="Google" id="ProtNLM"/>
    </source>
</evidence>
<keyword evidence="3" id="KW-0677">Repeat</keyword>
<feature type="region of interest" description="Disordered" evidence="9">
    <location>
        <begin position="432"/>
        <end position="492"/>
    </location>
</feature>
<feature type="region of interest" description="Disordered" evidence="9">
    <location>
        <begin position="1307"/>
        <end position="1390"/>
    </location>
</feature>
<feature type="compositionally biased region" description="Basic and acidic residues" evidence="9">
    <location>
        <begin position="382"/>
        <end position="395"/>
    </location>
</feature>
<feature type="compositionally biased region" description="Low complexity" evidence="9">
    <location>
        <begin position="1224"/>
        <end position="1233"/>
    </location>
</feature>
<feature type="region of interest" description="Disordered" evidence="9">
    <location>
        <begin position="328"/>
        <end position="418"/>
    </location>
</feature>
<dbReference type="SUPFAM" id="SSF101898">
    <property type="entry name" value="NHL repeat"/>
    <property type="match status" value="1"/>
</dbReference>
<dbReference type="GO" id="GO:0000209">
    <property type="term" value="P:protein polyubiquitination"/>
    <property type="evidence" value="ECO:0007669"/>
    <property type="project" value="TreeGrafter"/>
</dbReference>
<feature type="compositionally biased region" description="Basic and acidic residues" evidence="9">
    <location>
        <begin position="1413"/>
        <end position="1425"/>
    </location>
</feature>
<dbReference type="InterPro" id="IPR013083">
    <property type="entry name" value="Znf_RING/FYVE/PHD"/>
</dbReference>
<evidence type="ECO:0000256" key="2">
    <source>
        <dbReference type="ARBA" id="ARBA00022723"/>
    </source>
</evidence>
<dbReference type="Pfam" id="PF01436">
    <property type="entry name" value="NHL"/>
    <property type="match status" value="6"/>
</dbReference>
<keyword evidence="13" id="KW-1185">Reference proteome</keyword>
<dbReference type="InterPro" id="IPR011042">
    <property type="entry name" value="6-blade_b-propeller_TolB-like"/>
</dbReference>
<dbReference type="EMBL" id="CAJPIZ010000468">
    <property type="protein sequence ID" value="CAG2101510.1"/>
    <property type="molecule type" value="Genomic_DNA"/>
</dbReference>
<dbReference type="Gene3D" id="2.120.10.30">
    <property type="entry name" value="TolB, C-terminal domain"/>
    <property type="match status" value="3"/>
</dbReference>